<evidence type="ECO:0000313" key="2">
    <source>
        <dbReference type="EMBL" id="KAL3405753.1"/>
    </source>
</evidence>
<proteinExistence type="predicted"/>
<evidence type="ECO:0000313" key="3">
    <source>
        <dbReference type="Proteomes" id="UP001627154"/>
    </source>
</evidence>
<keyword evidence="3" id="KW-1185">Reference proteome</keyword>
<protein>
    <submittedName>
        <fullName evidence="2">Uncharacterized protein</fullName>
    </submittedName>
</protein>
<evidence type="ECO:0000256" key="1">
    <source>
        <dbReference type="SAM" id="MobiDB-lite"/>
    </source>
</evidence>
<dbReference type="EMBL" id="JBJJXI010000019">
    <property type="protein sequence ID" value="KAL3405753.1"/>
    <property type="molecule type" value="Genomic_DNA"/>
</dbReference>
<feature type="compositionally biased region" description="Polar residues" evidence="1">
    <location>
        <begin position="1"/>
        <end position="19"/>
    </location>
</feature>
<accession>A0ABD2XL49</accession>
<name>A0ABD2XL49_9HYME</name>
<organism evidence="2 3">
    <name type="scientific">Trichogramma kaykai</name>
    <dbReference type="NCBI Taxonomy" id="54128"/>
    <lineage>
        <taxon>Eukaryota</taxon>
        <taxon>Metazoa</taxon>
        <taxon>Ecdysozoa</taxon>
        <taxon>Arthropoda</taxon>
        <taxon>Hexapoda</taxon>
        <taxon>Insecta</taxon>
        <taxon>Pterygota</taxon>
        <taxon>Neoptera</taxon>
        <taxon>Endopterygota</taxon>
        <taxon>Hymenoptera</taxon>
        <taxon>Apocrita</taxon>
        <taxon>Proctotrupomorpha</taxon>
        <taxon>Chalcidoidea</taxon>
        <taxon>Trichogrammatidae</taxon>
        <taxon>Trichogramma</taxon>
    </lineage>
</organism>
<feature type="region of interest" description="Disordered" evidence="1">
    <location>
        <begin position="1"/>
        <end position="56"/>
    </location>
</feature>
<sequence length="122" mass="13862">MSSKMTRNETQQISSSTSVPGVRVKERSSSPPPRAFHNSQQYGAGLAGSAQRVPDNGWHLQMRSRVSTQARASLQLRSKGKFRDYQNIITIYYLTIKVSSRAERVVDTSLNFRFELKKNRRG</sequence>
<comment type="caution">
    <text evidence="2">The sequence shown here is derived from an EMBL/GenBank/DDBJ whole genome shotgun (WGS) entry which is preliminary data.</text>
</comment>
<gene>
    <name evidence="2" type="ORF">TKK_001203</name>
</gene>
<reference evidence="2 3" key="1">
    <citation type="journal article" date="2024" name="bioRxiv">
        <title>A reference genome for Trichogramma kaykai: A tiny desert-dwelling parasitoid wasp with competing sex-ratio distorters.</title>
        <authorList>
            <person name="Culotta J."/>
            <person name="Lindsey A.R."/>
        </authorList>
    </citation>
    <scope>NUCLEOTIDE SEQUENCE [LARGE SCALE GENOMIC DNA]</scope>
    <source>
        <strain evidence="2 3">KSX58</strain>
    </source>
</reference>
<dbReference type="Proteomes" id="UP001627154">
    <property type="component" value="Unassembled WGS sequence"/>
</dbReference>
<dbReference type="AlphaFoldDB" id="A0ABD2XL49"/>